<dbReference type="EMBL" id="JANKBY010000485">
    <property type="protein sequence ID" value="MCR1824982.1"/>
    <property type="molecule type" value="Genomic_DNA"/>
</dbReference>
<dbReference type="PANTHER" id="PTHR10003">
    <property type="entry name" value="SUPEROXIDE DISMUTASE CU-ZN -RELATED"/>
    <property type="match status" value="1"/>
</dbReference>
<dbReference type="SUPFAM" id="SSF49329">
    <property type="entry name" value="Cu,Zn superoxide dismutase-like"/>
    <property type="match status" value="1"/>
</dbReference>
<dbReference type="InterPro" id="IPR024134">
    <property type="entry name" value="SOD_Cu/Zn_/chaperone"/>
</dbReference>
<evidence type="ECO:0000256" key="1">
    <source>
        <dbReference type="ARBA" id="ARBA00010457"/>
    </source>
</evidence>
<feature type="domain" description="Superoxide dismutase copper/zinc binding" evidence="3">
    <location>
        <begin position="38"/>
        <end position="167"/>
    </location>
</feature>
<dbReference type="Proteomes" id="UP001140817">
    <property type="component" value="Unassembled WGS sequence"/>
</dbReference>
<comment type="function">
    <text evidence="2">Destroys radicals which are normally produced within the cells and which are toxic to biological systems. May play a role in favoring mycobacterial survival in phagocytes.</text>
</comment>
<gene>
    <name evidence="4" type="ORF">NSA58_19660</name>
</gene>
<organism evidence="4 5">
    <name type="scientific">Terrisporobacter muris</name>
    <dbReference type="NCBI Taxonomy" id="2963284"/>
    <lineage>
        <taxon>Bacteria</taxon>
        <taxon>Bacillati</taxon>
        <taxon>Bacillota</taxon>
        <taxon>Clostridia</taxon>
        <taxon>Peptostreptococcales</taxon>
        <taxon>Peptostreptococcaceae</taxon>
        <taxon>Terrisporobacter</taxon>
    </lineage>
</organism>
<name>A0A9X2MFK6_9FIRM</name>
<dbReference type="GO" id="GO:0005507">
    <property type="term" value="F:copper ion binding"/>
    <property type="evidence" value="ECO:0007669"/>
    <property type="project" value="InterPro"/>
</dbReference>
<dbReference type="InterPro" id="IPR018152">
    <property type="entry name" value="SOD_Cu/Zn_BS"/>
</dbReference>
<evidence type="ECO:0000256" key="2">
    <source>
        <dbReference type="ARBA" id="ARBA00024900"/>
    </source>
</evidence>
<dbReference type="InterPro" id="IPR036423">
    <property type="entry name" value="SOD-like_Cu/Zn_dom_sf"/>
</dbReference>
<reference evidence="4" key="1">
    <citation type="submission" date="2022-07" db="EMBL/GenBank/DDBJ databases">
        <title>Enhanced cultured diversity of the mouse gut microbiota enables custom-made synthetic communities.</title>
        <authorList>
            <person name="Afrizal A."/>
        </authorList>
    </citation>
    <scope>NUCLEOTIDE SEQUENCE</scope>
    <source>
        <strain evidence="4">DSM 29186</strain>
    </source>
</reference>
<evidence type="ECO:0000313" key="5">
    <source>
        <dbReference type="Proteomes" id="UP001140817"/>
    </source>
</evidence>
<dbReference type="AlphaFoldDB" id="A0A9X2MFK6"/>
<keyword evidence="5" id="KW-1185">Reference proteome</keyword>
<dbReference type="GO" id="GO:0006801">
    <property type="term" value="P:superoxide metabolic process"/>
    <property type="evidence" value="ECO:0007669"/>
    <property type="project" value="InterPro"/>
</dbReference>
<evidence type="ECO:0000313" key="4">
    <source>
        <dbReference type="EMBL" id="MCR1824982.1"/>
    </source>
</evidence>
<dbReference type="PROSITE" id="PS00087">
    <property type="entry name" value="SOD_CU_ZN_1"/>
    <property type="match status" value="1"/>
</dbReference>
<evidence type="ECO:0000259" key="3">
    <source>
        <dbReference type="Pfam" id="PF00080"/>
    </source>
</evidence>
<dbReference type="Pfam" id="PF00080">
    <property type="entry name" value="Sod_Cu"/>
    <property type="match status" value="1"/>
</dbReference>
<protein>
    <submittedName>
        <fullName evidence="4">Superoxide dismutase family protein</fullName>
    </submittedName>
</protein>
<comment type="caution">
    <text evidence="4">The sequence shown here is derived from an EMBL/GenBank/DDBJ whole genome shotgun (WGS) entry which is preliminary data.</text>
</comment>
<accession>A0A9X2MFK6</accession>
<dbReference type="Gene3D" id="2.60.40.200">
    <property type="entry name" value="Superoxide dismutase, copper/zinc binding domain"/>
    <property type="match status" value="1"/>
</dbReference>
<proteinExistence type="inferred from homology"/>
<sequence length="172" mass="19223">MELPIINNEMTNFFSSYRSDYPTAIAIIHGNKDNPSIRGEVLFYQLDDGVYIKAYIIGIPDTNSKGEPTKFHGFHIHERGDCTIDKSEDPFPSVGSHFNPNNNIHPFHSGDLPPILSANGIGILSVFTNSFRVIDILERSIILHEDRDDFTSQPSGMSGKKIACGVILPYHY</sequence>
<dbReference type="RefSeq" id="WP_079764860.1">
    <property type="nucleotide sequence ID" value="NZ_JANKBY010000485.1"/>
</dbReference>
<comment type="similarity">
    <text evidence="1">Belongs to the Cu-Zn superoxide dismutase family.</text>
</comment>
<dbReference type="InterPro" id="IPR001424">
    <property type="entry name" value="SOD_Cu_Zn_dom"/>
</dbReference>